<dbReference type="InterPro" id="IPR021857">
    <property type="entry name" value="DUF3467"/>
</dbReference>
<organism evidence="1 2">
    <name type="scientific">Candidatus Brocadia fulgida</name>
    <dbReference type="NCBI Taxonomy" id="380242"/>
    <lineage>
        <taxon>Bacteria</taxon>
        <taxon>Pseudomonadati</taxon>
        <taxon>Planctomycetota</taxon>
        <taxon>Candidatus Brocadiia</taxon>
        <taxon>Candidatus Brocadiales</taxon>
        <taxon>Candidatus Brocadiaceae</taxon>
        <taxon>Candidatus Brocadia</taxon>
    </lineage>
</organism>
<dbReference type="Proteomes" id="UP000034954">
    <property type="component" value="Unassembled WGS sequence"/>
</dbReference>
<reference evidence="1 2" key="1">
    <citation type="journal article" date="2013" name="BMC Microbiol.">
        <title>Identification of the type II cytochrome c maturation pathway in anammox bacteria by comparative genomics.</title>
        <authorList>
            <person name="Ferousi C."/>
            <person name="Speth D.R."/>
            <person name="Reimann J."/>
            <person name="Op den Camp H.J."/>
            <person name="Allen J.W."/>
            <person name="Keltjens J.T."/>
            <person name="Jetten M.S."/>
        </authorList>
    </citation>
    <scope>NUCLEOTIDE SEQUENCE [LARGE SCALE GENOMIC DNA]</scope>
    <source>
        <strain evidence="1">RU1</strain>
    </source>
</reference>
<protein>
    <recommendedName>
        <fullName evidence="3">DUF3467 domain-containing protein</fullName>
    </recommendedName>
</protein>
<evidence type="ECO:0000313" key="2">
    <source>
        <dbReference type="Proteomes" id="UP000034954"/>
    </source>
</evidence>
<comment type="caution">
    <text evidence="1">The sequence shown here is derived from an EMBL/GenBank/DDBJ whole genome shotgun (WGS) entry which is preliminary data.</text>
</comment>
<name>A0A0M2UUS6_9BACT</name>
<accession>A0A0M2UUS6</accession>
<gene>
    <name evidence="1" type="ORF">BROFUL_01738</name>
</gene>
<evidence type="ECO:0000313" key="1">
    <source>
        <dbReference type="EMBL" id="KKO19567.1"/>
    </source>
</evidence>
<keyword evidence="2" id="KW-1185">Reference proteome</keyword>
<proteinExistence type="predicted"/>
<dbReference type="Pfam" id="PF11950">
    <property type="entry name" value="DUF3467"/>
    <property type="match status" value="1"/>
</dbReference>
<dbReference type="EMBL" id="LAQJ01000180">
    <property type="protein sequence ID" value="KKO19567.1"/>
    <property type="molecule type" value="Genomic_DNA"/>
</dbReference>
<evidence type="ECO:0008006" key="3">
    <source>
        <dbReference type="Google" id="ProtNLM"/>
    </source>
</evidence>
<dbReference type="AlphaFoldDB" id="A0A0M2UUS6"/>
<sequence>MKESWFMGCDTSKDFQGGEKLEGRYANTFKVGQNAFEIVIDFGQSYTEGENECFHTRIVSSPFYANILLKTLQESIERYEQAFGPISKGDEEGE</sequence>